<organism evidence="1">
    <name type="scientific">viral metagenome</name>
    <dbReference type="NCBI Taxonomy" id="1070528"/>
    <lineage>
        <taxon>unclassified sequences</taxon>
        <taxon>metagenomes</taxon>
        <taxon>organismal metagenomes</taxon>
    </lineage>
</organism>
<dbReference type="EMBL" id="MN739307">
    <property type="protein sequence ID" value="QHS97880.1"/>
    <property type="molecule type" value="Genomic_DNA"/>
</dbReference>
<name>A0A6C0C0I0_9ZZZZ</name>
<evidence type="ECO:0000313" key="1">
    <source>
        <dbReference type="EMBL" id="QHS97880.1"/>
    </source>
</evidence>
<protein>
    <submittedName>
        <fullName evidence="1">Uncharacterized protein</fullName>
    </submittedName>
</protein>
<sequence>MTGLRLRSLWKCKLLESANYNESQKVHGLEITC</sequence>
<proteinExistence type="predicted"/>
<reference evidence="1" key="1">
    <citation type="journal article" date="2020" name="Nature">
        <title>Giant virus diversity and host interactions through global metagenomics.</title>
        <authorList>
            <person name="Schulz F."/>
            <person name="Roux S."/>
            <person name="Paez-Espino D."/>
            <person name="Jungbluth S."/>
            <person name="Walsh D.A."/>
            <person name="Denef V.J."/>
            <person name="McMahon K.D."/>
            <person name="Konstantinidis K.T."/>
            <person name="Eloe-Fadrosh E.A."/>
            <person name="Kyrpides N.C."/>
            <person name="Woyke T."/>
        </authorList>
    </citation>
    <scope>NUCLEOTIDE SEQUENCE</scope>
    <source>
        <strain evidence="1">GVMAG-M-3300020182-33</strain>
    </source>
</reference>
<accession>A0A6C0C0I0</accession>
<dbReference type="AlphaFoldDB" id="A0A6C0C0I0"/>